<dbReference type="InterPro" id="IPR022657">
    <property type="entry name" value="De-COase2_CS"/>
</dbReference>
<evidence type="ECO:0000256" key="6">
    <source>
        <dbReference type="ARBA" id="ARBA00023154"/>
    </source>
</evidence>
<dbReference type="PRINTS" id="PR01179">
    <property type="entry name" value="ODADCRBXLASE"/>
</dbReference>
<dbReference type="FunFam" id="3.20.20.10:FF:000003">
    <property type="entry name" value="Diaminopimelate decarboxylase"/>
    <property type="match status" value="1"/>
</dbReference>
<evidence type="ECO:0000256" key="5">
    <source>
        <dbReference type="ARBA" id="ARBA00022898"/>
    </source>
</evidence>
<comment type="function">
    <text evidence="13">Specifically catalyzes the decarboxylation of meso-diaminopimelate (meso-DAP) to L-lysine.</text>
</comment>
<dbReference type="EC" id="4.1.1.20" evidence="11 13"/>
<proteinExistence type="inferred from homology"/>
<evidence type="ECO:0000256" key="8">
    <source>
        <dbReference type="ARBA" id="ARBA00050464"/>
    </source>
</evidence>
<dbReference type="InterPro" id="IPR000183">
    <property type="entry name" value="Orn/DAP/Arg_de-COase"/>
</dbReference>
<feature type="binding site" evidence="13">
    <location>
        <begin position="275"/>
        <end position="278"/>
    </location>
    <ligand>
        <name>pyridoxal 5'-phosphate</name>
        <dbReference type="ChEBI" id="CHEBI:597326"/>
    </ligand>
</feature>
<evidence type="ECO:0000256" key="14">
    <source>
        <dbReference type="PIRSR" id="PIRSR600183-50"/>
    </source>
</evidence>
<dbReference type="RefSeq" id="WP_182110488.1">
    <property type="nucleotide sequence ID" value="NZ_JACFYF010000021.1"/>
</dbReference>
<evidence type="ECO:0000259" key="16">
    <source>
        <dbReference type="Pfam" id="PF00278"/>
    </source>
</evidence>
<keyword evidence="19" id="KW-1185">Reference proteome</keyword>
<keyword evidence="4 13" id="KW-0210">Decarboxylase</keyword>
<feature type="domain" description="Orn/DAP/Arg decarboxylase 2 N-terminal" evidence="17">
    <location>
        <begin position="36"/>
        <end position="282"/>
    </location>
</feature>
<dbReference type="InterPro" id="IPR002986">
    <property type="entry name" value="DAP_deCOOHase_LysA"/>
</dbReference>
<dbReference type="InterPro" id="IPR022643">
    <property type="entry name" value="De-COase2_C"/>
</dbReference>
<feature type="binding site" evidence="13">
    <location>
        <position position="278"/>
    </location>
    <ligand>
        <name>substrate</name>
    </ligand>
</feature>
<dbReference type="Pfam" id="PF02784">
    <property type="entry name" value="Orn_Arg_deC_N"/>
    <property type="match status" value="1"/>
</dbReference>
<comment type="catalytic activity">
    <reaction evidence="8 13 15">
        <text>meso-2,6-diaminopimelate + H(+) = L-lysine + CO2</text>
        <dbReference type="Rhea" id="RHEA:15101"/>
        <dbReference type="ChEBI" id="CHEBI:15378"/>
        <dbReference type="ChEBI" id="CHEBI:16526"/>
        <dbReference type="ChEBI" id="CHEBI:32551"/>
        <dbReference type="ChEBI" id="CHEBI:57791"/>
        <dbReference type="EC" id="4.1.1.20"/>
    </reaction>
</comment>
<comment type="cofactor">
    <cofactor evidence="1 13 14 15">
        <name>pyridoxal 5'-phosphate</name>
        <dbReference type="ChEBI" id="CHEBI:597326"/>
    </cofactor>
</comment>
<dbReference type="PANTHER" id="PTHR43727">
    <property type="entry name" value="DIAMINOPIMELATE DECARBOXYLASE"/>
    <property type="match status" value="1"/>
</dbReference>
<dbReference type="Pfam" id="PF00278">
    <property type="entry name" value="Orn_DAP_Arg_deC"/>
    <property type="match status" value="1"/>
</dbReference>
<dbReference type="GO" id="GO:0009089">
    <property type="term" value="P:lysine biosynthetic process via diaminopimelate"/>
    <property type="evidence" value="ECO:0007669"/>
    <property type="project" value="UniProtKB-UniRule"/>
</dbReference>
<dbReference type="HAMAP" id="MF_02120">
    <property type="entry name" value="LysA"/>
    <property type="match status" value="1"/>
</dbReference>
<keyword evidence="7 13" id="KW-0456">Lyase</keyword>
<evidence type="ECO:0000256" key="15">
    <source>
        <dbReference type="RuleBase" id="RU003738"/>
    </source>
</evidence>
<dbReference type="GO" id="GO:0008836">
    <property type="term" value="F:diaminopimelate decarboxylase activity"/>
    <property type="evidence" value="ECO:0007669"/>
    <property type="project" value="UniProtKB-UniRule"/>
</dbReference>
<feature type="active site" description="Proton donor" evidence="14">
    <location>
        <position position="344"/>
    </location>
</feature>
<dbReference type="PROSITE" id="PS00878">
    <property type="entry name" value="ODR_DC_2_1"/>
    <property type="match status" value="1"/>
</dbReference>
<dbReference type="Proteomes" id="UP000571701">
    <property type="component" value="Unassembled WGS sequence"/>
</dbReference>
<evidence type="ECO:0000256" key="13">
    <source>
        <dbReference type="HAMAP-Rule" id="MF_02120"/>
    </source>
</evidence>
<dbReference type="NCBIfam" id="TIGR01048">
    <property type="entry name" value="lysA"/>
    <property type="match status" value="1"/>
</dbReference>
<dbReference type="UniPathway" id="UPA00034">
    <property type="reaction ID" value="UER00027"/>
</dbReference>
<keyword evidence="6 13" id="KW-0457">Lysine biosynthesis</keyword>
<dbReference type="FunFam" id="2.40.37.10:FF:000003">
    <property type="entry name" value="Diaminopimelate decarboxylase"/>
    <property type="match status" value="1"/>
</dbReference>
<evidence type="ECO:0000256" key="7">
    <source>
        <dbReference type="ARBA" id="ARBA00023239"/>
    </source>
</evidence>
<dbReference type="SUPFAM" id="SSF50621">
    <property type="entry name" value="Alanine racemase C-terminal domain-like"/>
    <property type="match status" value="1"/>
</dbReference>
<dbReference type="InterPro" id="IPR009006">
    <property type="entry name" value="Ala_racemase/Decarboxylase_C"/>
</dbReference>
<keyword evidence="5 13" id="KW-0663">Pyridoxal phosphate</keyword>
<evidence type="ECO:0000256" key="4">
    <source>
        <dbReference type="ARBA" id="ARBA00022793"/>
    </source>
</evidence>
<comment type="caution">
    <text evidence="18">The sequence shown here is derived from an EMBL/GenBank/DDBJ whole genome shotgun (WGS) entry which is preliminary data.</text>
</comment>
<comment type="similarity">
    <text evidence="10 13">Belongs to the Orn/Lys/Arg decarboxylase class-II family. LysA subfamily.</text>
</comment>
<evidence type="ECO:0000313" key="18">
    <source>
        <dbReference type="EMBL" id="MBA5764437.1"/>
    </source>
</evidence>
<accession>A0A7W2IVW1</accession>
<feature type="domain" description="Orn/DAP/Arg decarboxylase 2 C-terminal" evidence="16">
    <location>
        <begin position="31"/>
        <end position="370"/>
    </location>
</feature>
<feature type="binding site" evidence="13">
    <location>
        <position position="318"/>
    </location>
    <ligand>
        <name>substrate</name>
    </ligand>
</feature>
<feature type="binding site" evidence="13">
    <location>
        <position position="314"/>
    </location>
    <ligand>
        <name>substrate</name>
    </ligand>
</feature>
<evidence type="ECO:0000256" key="12">
    <source>
        <dbReference type="ARBA" id="ARBA00074972"/>
    </source>
</evidence>
<dbReference type="InterPro" id="IPR029066">
    <property type="entry name" value="PLP-binding_barrel"/>
</dbReference>
<dbReference type="SUPFAM" id="SSF51419">
    <property type="entry name" value="PLP-binding barrel"/>
    <property type="match status" value="1"/>
</dbReference>
<dbReference type="InterPro" id="IPR022644">
    <property type="entry name" value="De-COase2_N"/>
</dbReference>
<comment type="pathway">
    <text evidence="9 13 15">Amino-acid biosynthesis; L-lysine biosynthesis via DAP pathway; L-lysine from DL-2,6-diaminopimelate: step 1/1.</text>
</comment>
<evidence type="ECO:0000313" key="19">
    <source>
        <dbReference type="Proteomes" id="UP000571701"/>
    </source>
</evidence>
<dbReference type="Gene3D" id="3.20.20.10">
    <property type="entry name" value="Alanine racemase"/>
    <property type="match status" value="1"/>
</dbReference>
<feature type="binding site" evidence="13">
    <location>
        <position position="372"/>
    </location>
    <ligand>
        <name>pyridoxal 5'-phosphate</name>
        <dbReference type="ChEBI" id="CHEBI:597326"/>
    </ligand>
</feature>
<reference evidence="18 19" key="1">
    <citation type="submission" date="2020-07" db="EMBL/GenBank/DDBJ databases">
        <title>Vibrio marinisediminis sp. nov., isolated from marine sediment.</title>
        <authorList>
            <person name="Ji X."/>
        </authorList>
    </citation>
    <scope>NUCLEOTIDE SEQUENCE [LARGE SCALE GENOMIC DNA]</scope>
    <source>
        <strain evidence="18 19">404</strain>
    </source>
</reference>
<evidence type="ECO:0000256" key="3">
    <source>
        <dbReference type="ARBA" id="ARBA00022605"/>
    </source>
</evidence>
<feature type="binding site" evidence="13">
    <location>
        <position position="372"/>
    </location>
    <ligand>
        <name>substrate</name>
    </ligand>
</feature>
<comment type="subunit">
    <text evidence="2 13">Homodimer.</text>
</comment>
<dbReference type="EMBL" id="JACFYF010000021">
    <property type="protein sequence ID" value="MBA5764437.1"/>
    <property type="molecule type" value="Genomic_DNA"/>
</dbReference>
<feature type="modified residue" description="N6-(pyridoxal phosphate)lysine" evidence="13 14">
    <location>
        <position position="61"/>
    </location>
</feature>
<evidence type="ECO:0000256" key="11">
    <source>
        <dbReference type="ARBA" id="ARBA00066427"/>
    </source>
</evidence>
<evidence type="ECO:0000256" key="10">
    <source>
        <dbReference type="ARBA" id="ARBA00060983"/>
    </source>
</evidence>
<name>A0A7W2IVW1_9VIBR</name>
<protein>
    <recommendedName>
        <fullName evidence="12 13">Diaminopimelate decarboxylase</fullName>
        <shortName evidence="13">DAP decarboxylase</shortName>
        <shortName evidence="13">DAPDC</shortName>
        <ecNumber evidence="11 13">4.1.1.20</ecNumber>
    </recommendedName>
</protein>
<dbReference type="AlphaFoldDB" id="A0A7W2IVW1"/>
<dbReference type="PANTHER" id="PTHR43727:SF2">
    <property type="entry name" value="GROUP IV DECARBOXYLASE"/>
    <property type="match status" value="1"/>
</dbReference>
<dbReference type="InterPro" id="IPR022653">
    <property type="entry name" value="De-COase2_pyr-phos_BS"/>
</dbReference>
<keyword evidence="3 13" id="KW-0028">Amino-acid biosynthesis</keyword>
<dbReference type="GO" id="GO:0030170">
    <property type="term" value="F:pyridoxal phosphate binding"/>
    <property type="evidence" value="ECO:0007669"/>
    <property type="project" value="UniProtKB-UniRule"/>
</dbReference>
<feature type="binding site" evidence="13">
    <location>
        <position position="240"/>
    </location>
    <ligand>
        <name>pyridoxal 5'-phosphate</name>
        <dbReference type="ChEBI" id="CHEBI:597326"/>
    </ligand>
</feature>
<dbReference type="CDD" id="cd06828">
    <property type="entry name" value="PLPDE_III_DapDC"/>
    <property type="match status" value="1"/>
</dbReference>
<organism evidence="18 19">
    <name type="scientific">Vibrio marinisediminis</name>
    <dbReference type="NCBI Taxonomy" id="2758441"/>
    <lineage>
        <taxon>Bacteria</taxon>
        <taxon>Pseudomonadati</taxon>
        <taxon>Pseudomonadota</taxon>
        <taxon>Gammaproteobacteria</taxon>
        <taxon>Vibrionales</taxon>
        <taxon>Vibrionaceae</taxon>
        <taxon>Vibrio</taxon>
    </lineage>
</organism>
<evidence type="ECO:0000256" key="9">
    <source>
        <dbReference type="ARBA" id="ARBA00060643"/>
    </source>
</evidence>
<sequence>MDYFNYQDDGQLWAEEVPLSDLAEQFGTPLYVYSRATIERHWHAFDKSVGDHPHLVCFAVKANSNIGVLNALARLGSGFDIVSGGELERVLAAGGDPSKVVFSGLGKTEAEMKRALEVGIKCFNVESEPELERLNKVASEIGVKAPVSLRINPDVDAQTHPYISTGLRDNKFGIAFDRAPVVYKLANSLEHLDVKGIDCHIGSQLTDIDPFIDATDRLLALVDELQAQGVNIRHLDVGGGLGVIYRDELPPQPSEYAKALLGRLGNHQDLELIFEPGRAIVANAGVLLTKVEFLKHTEHKNFAIVDAAMNDLMRPALYQAWQDIVPVQPRQSEAKTYDVVGAICETSDFLGKDRALALEANDLLAVRSAGAYGFVMSSNYNTRTRAAEVMIDGNRAHLVRQREELSSLWELESVLPE</sequence>
<dbReference type="PRINTS" id="PR01181">
    <property type="entry name" value="DAPDCRBXLASE"/>
</dbReference>
<evidence type="ECO:0000256" key="1">
    <source>
        <dbReference type="ARBA" id="ARBA00001933"/>
    </source>
</evidence>
<evidence type="ECO:0000259" key="17">
    <source>
        <dbReference type="Pfam" id="PF02784"/>
    </source>
</evidence>
<feature type="binding site" evidence="13">
    <location>
        <position position="345"/>
    </location>
    <ligand>
        <name>substrate</name>
    </ligand>
</feature>
<gene>
    <name evidence="13 18" type="primary">lysA</name>
    <name evidence="18" type="ORF">H2O73_18940</name>
</gene>
<evidence type="ECO:0000256" key="2">
    <source>
        <dbReference type="ARBA" id="ARBA00011738"/>
    </source>
</evidence>
<dbReference type="Gene3D" id="2.40.37.10">
    <property type="entry name" value="Lyase, Ornithine Decarboxylase, Chain A, domain 1"/>
    <property type="match status" value="1"/>
</dbReference>
<dbReference type="PROSITE" id="PS00879">
    <property type="entry name" value="ODR_DC_2_2"/>
    <property type="match status" value="1"/>
</dbReference>